<organism evidence="1 2">
    <name type="scientific">Gryllus longicercus</name>
    <dbReference type="NCBI Taxonomy" id="2509291"/>
    <lineage>
        <taxon>Eukaryota</taxon>
        <taxon>Metazoa</taxon>
        <taxon>Ecdysozoa</taxon>
        <taxon>Arthropoda</taxon>
        <taxon>Hexapoda</taxon>
        <taxon>Insecta</taxon>
        <taxon>Pterygota</taxon>
        <taxon>Neoptera</taxon>
        <taxon>Polyneoptera</taxon>
        <taxon>Orthoptera</taxon>
        <taxon>Ensifera</taxon>
        <taxon>Gryllidea</taxon>
        <taxon>Grylloidea</taxon>
        <taxon>Gryllidae</taxon>
        <taxon>Gryllinae</taxon>
        <taxon>Gryllus</taxon>
    </lineage>
</organism>
<proteinExistence type="predicted"/>
<reference evidence="1 2" key="1">
    <citation type="submission" date="2024-03" db="EMBL/GenBank/DDBJ databases">
        <title>The genome assembly and annotation of the cricket Gryllus longicercus Weissman &amp; Gray.</title>
        <authorList>
            <person name="Szrajer S."/>
            <person name="Gray D."/>
            <person name="Ylla G."/>
        </authorList>
    </citation>
    <scope>NUCLEOTIDE SEQUENCE [LARGE SCALE GENOMIC DNA]</scope>
    <source>
        <strain evidence="1">DAG 2021-001</strain>
        <tissue evidence="1">Whole body minus gut</tissue>
    </source>
</reference>
<name>A0AAN9ZGS0_9ORTH</name>
<keyword evidence="2" id="KW-1185">Reference proteome</keyword>
<evidence type="ECO:0000313" key="2">
    <source>
        <dbReference type="Proteomes" id="UP001378592"/>
    </source>
</evidence>
<protein>
    <submittedName>
        <fullName evidence="1">Uncharacterized protein</fullName>
    </submittedName>
</protein>
<dbReference type="AlphaFoldDB" id="A0AAN9ZGS0"/>
<comment type="caution">
    <text evidence="1">The sequence shown here is derived from an EMBL/GenBank/DDBJ whole genome shotgun (WGS) entry which is preliminary data.</text>
</comment>
<dbReference type="EMBL" id="JAZDUA010000018">
    <property type="protein sequence ID" value="KAK7872925.1"/>
    <property type="molecule type" value="Genomic_DNA"/>
</dbReference>
<gene>
    <name evidence="1" type="ORF">R5R35_004244</name>
</gene>
<sequence length="167" mass="19465">MEYTYDSAKTGPDVMLEYQSRELAAKPDDGCMETIYGPLPQHKYVPLWVYLAREDYPEVFQEALSLYFERTGWPELGEMDETFQEECERAGVSGVAFRKTVGFAPVWIFILDIISKANIVDRRWFDTCVDEFFEYGSFPELSSMPDKLLQACEKMDVTDYDFYVPDM</sequence>
<evidence type="ECO:0000313" key="1">
    <source>
        <dbReference type="EMBL" id="KAK7872925.1"/>
    </source>
</evidence>
<dbReference type="Proteomes" id="UP001378592">
    <property type="component" value="Unassembled WGS sequence"/>
</dbReference>
<accession>A0AAN9ZGS0</accession>